<evidence type="ECO:0000256" key="4">
    <source>
        <dbReference type="SAM" id="MobiDB-lite"/>
    </source>
</evidence>
<dbReference type="Proteomes" id="UP000009046">
    <property type="component" value="Unassembled WGS sequence"/>
</dbReference>
<dbReference type="VEuPathDB" id="VectorBase:PHUM626130"/>
<dbReference type="GO" id="GO:0032426">
    <property type="term" value="C:stereocilium tip"/>
    <property type="evidence" value="ECO:0007669"/>
    <property type="project" value="TreeGrafter"/>
</dbReference>
<feature type="region of interest" description="Disordered" evidence="4">
    <location>
        <begin position="1"/>
        <end position="38"/>
    </location>
</feature>
<proteinExistence type="predicted"/>
<dbReference type="PROSITE" id="PS50106">
    <property type="entry name" value="PDZ"/>
    <property type="match status" value="1"/>
</dbReference>
<dbReference type="GeneID" id="8239239"/>
<evidence type="ECO:0000259" key="5">
    <source>
        <dbReference type="PROSITE" id="PS50106"/>
    </source>
</evidence>
<dbReference type="RefSeq" id="XP_002427632.1">
    <property type="nucleotide sequence ID" value="XM_002427587.1"/>
</dbReference>
<dbReference type="InterPro" id="IPR051844">
    <property type="entry name" value="USH2_Complex_Protein"/>
</dbReference>
<evidence type="ECO:0000313" key="7">
    <source>
        <dbReference type="EnsemblMetazoa" id="PHUM626130-PA"/>
    </source>
</evidence>
<reference evidence="7" key="3">
    <citation type="submission" date="2020-05" db="UniProtKB">
        <authorList>
            <consortium name="EnsemblMetazoa"/>
        </authorList>
    </citation>
    <scope>IDENTIFICATION</scope>
    <source>
        <strain evidence="7">USDA</strain>
    </source>
</reference>
<dbReference type="EMBL" id="DS235336">
    <property type="protein sequence ID" value="EEB14894.1"/>
    <property type="molecule type" value="Genomic_DNA"/>
</dbReference>
<dbReference type="SUPFAM" id="SSF50156">
    <property type="entry name" value="PDZ domain-like"/>
    <property type="match status" value="1"/>
</dbReference>
<dbReference type="OMA" id="NQDQPPH"/>
<keyword evidence="2" id="KW-0677">Repeat</keyword>
<dbReference type="SMART" id="SM00228">
    <property type="entry name" value="PDZ"/>
    <property type="match status" value="1"/>
</dbReference>
<organism>
    <name type="scientific">Pediculus humanus subsp. corporis</name>
    <name type="common">Body louse</name>
    <dbReference type="NCBI Taxonomy" id="121224"/>
    <lineage>
        <taxon>Eukaryota</taxon>
        <taxon>Metazoa</taxon>
        <taxon>Ecdysozoa</taxon>
        <taxon>Arthropoda</taxon>
        <taxon>Hexapoda</taxon>
        <taxon>Insecta</taxon>
        <taxon>Pterygota</taxon>
        <taxon>Neoptera</taxon>
        <taxon>Paraneoptera</taxon>
        <taxon>Psocodea</taxon>
        <taxon>Troctomorpha</taxon>
        <taxon>Phthiraptera</taxon>
        <taxon>Anoplura</taxon>
        <taxon>Pediculidae</taxon>
        <taxon>Pediculus</taxon>
    </lineage>
</organism>
<dbReference type="GO" id="GO:0005886">
    <property type="term" value="C:plasma membrane"/>
    <property type="evidence" value="ECO:0007669"/>
    <property type="project" value="TreeGrafter"/>
</dbReference>
<evidence type="ECO:0000313" key="6">
    <source>
        <dbReference type="EMBL" id="EEB14894.1"/>
    </source>
</evidence>
<dbReference type="CDD" id="cd06742">
    <property type="entry name" value="PDZ3_FL-whirlin-like"/>
    <property type="match status" value="1"/>
</dbReference>
<gene>
    <name evidence="7" type="primary">8239239</name>
    <name evidence="6" type="ORF">Phum_PHUM626130</name>
</gene>
<evidence type="ECO:0000256" key="3">
    <source>
        <dbReference type="ARBA" id="ARBA00023273"/>
    </source>
</evidence>
<dbReference type="GO" id="GO:0002142">
    <property type="term" value="C:stereocilia ankle link complex"/>
    <property type="evidence" value="ECO:0007669"/>
    <property type="project" value="TreeGrafter"/>
</dbReference>
<dbReference type="FunFam" id="2.30.42.10:FF:000173">
    <property type="entry name" value="whirlin isoform X4"/>
    <property type="match status" value="1"/>
</dbReference>
<accession>E0VND8</accession>
<dbReference type="InterPro" id="IPR036034">
    <property type="entry name" value="PDZ_sf"/>
</dbReference>
<evidence type="ECO:0000256" key="1">
    <source>
        <dbReference type="ARBA" id="ARBA00004316"/>
    </source>
</evidence>
<dbReference type="PANTHER" id="PTHR23116">
    <property type="entry name" value="PDZ DOMAIN CONTAINING WHIRLIN AND HARMONIN-RELATED"/>
    <property type="match status" value="1"/>
</dbReference>
<dbReference type="Pfam" id="PF00595">
    <property type="entry name" value="PDZ"/>
    <property type="match status" value="1"/>
</dbReference>
<dbReference type="eggNOG" id="KOG3528">
    <property type="taxonomic scope" value="Eukaryota"/>
</dbReference>
<dbReference type="OrthoDB" id="10029564at2759"/>
<dbReference type="EMBL" id="AAZO01003876">
    <property type="status" value="NOT_ANNOTATED_CDS"/>
    <property type="molecule type" value="Genomic_DNA"/>
</dbReference>
<protein>
    <recommendedName>
        <fullName evidence="5">PDZ domain-containing protein</fullName>
    </recommendedName>
</protein>
<evidence type="ECO:0000256" key="2">
    <source>
        <dbReference type="ARBA" id="ARBA00022737"/>
    </source>
</evidence>
<feature type="compositionally biased region" description="Polar residues" evidence="4">
    <location>
        <begin position="22"/>
        <end position="31"/>
    </location>
</feature>
<dbReference type="STRING" id="121224.E0VND8"/>
<dbReference type="InterPro" id="IPR001478">
    <property type="entry name" value="PDZ"/>
</dbReference>
<dbReference type="CTD" id="8239239"/>
<sequence>MKEDQRNLDTNGGNVRRHRSMQRLSRSNAGETQDDEDLLTGSMVVQDSEGNLRITVSKTKPILGIAIEGGANTRHPLPRIINIHENGAAYEAGGLEVGQLILEVDGRKVEGMHHQEIARLIAESFARKERQEIEFLVVEAKKSNLEPKPTALIFLEA</sequence>
<dbReference type="PANTHER" id="PTHR23116:SF29">
    <property type="entry name" value="PDZ DOMAIN-CONTAINING PROTEIN 7"/>
    <property type="match status" value="1"/>
</dbReference>
<dbReference type="EnsemblMetazoa" id="PHUM626130-RA">
    <property type="protein sequence ID" value="PHUM626130-PA"/>
    <property type="gene ID" value="PHUM626130"/>
</dbReference>
<dbReference type="Gene3D" id="2.30.42.10">
    <property type="match status" value="1"/>
</dbReference>
<reference evidence="6" key="1">
    <citation type="submission" date="2007-04" db="EMBL/GenBank/DDBJ databases">
        <title>Annotation of Pediculus humanus corporis strain USDA.</title>
        <authorList>
            <person name="Kirkness E."/>
            <person name="Hannick L."/>
            <person name="Hass B."/>
            <person name="Bruggner R."/>
            <person name="Lawson D."/>
            <person name="Bidwell S."/>
            <person name="Joardar V."/>
            <person name="Caler E."/>
            <person name="Walenz B."/>
            <person name="Inman J."/>
            <person name="Schobel S."/>
            <person name="Galinsky K."/>
            <person name="Amedeo P."/>
            <person name="Strausberg R."/>
        </authorList>
    </citation>
    <scope>NUCLEOTIDE SEQUENCE</scope>
    <source>
        <strain evidence="6">USDA</strain>
    </source>
</reference>
<dbReference type="HOGENOM" id="CLU_091106_0_0_1"/>
<name>E0VND8_PEDHC</name>
<reference evidence="6" key="2">
    <citation type="submission" date="2007-04" db="EMBL/GenBank/DDBJ databases">
        <title>The genome of the human body louse.</title>
        <authorList>
            <consortium name="The Human Body Louse Genome Consortium"/>
            <person name="Kirkness E."/>
            <person name="Walenz B."/>
            <person name="Hass B."/>
            <person name="Bruggner R."/>
            <person name="Strausberg R."/>
        </authorList>
    </citation>
    <scope>NUCLEOTIDE SEQUENCE</scope>
    <source>
        <strain evidence="6">USDA</strain>
    </source>
</reference>
<dbReference type="GO" id="GO:0005929">
    <property type="term" value="C:cilium"/>
    <property type="evidence" value="ECO:0007669"/>
    <property type="project" value="TreeGrafter"/>
</dbReference>
<dbReference type="KEGG" id="phu:Phum_PHUM626130"/>
<dbReference type="AlphaFoldDB" id="E0VND8"/>
<comment type="subcellular location">
    <subcellularLocation>
        <location evidence="1">Cell projection</location>
    </subcellularLocation>
</comment>
<feature type="domain" description="PDZ" evidence="5">
    <location>
        <begin position="51"/>
        <end position="124"/>
    </location>
</feature>
<evidence type="ECO:0000313" key="8">
    <source>
        <dbReference type="Proteomes" id="UP000009046"/>
    </source>
</evidence>
<keyword evidence="8" id="KW-1185">Reference proteome</keyword>
<dbReference type="InParanoid" id="E0VND8"/>
<keyword evidence="3" id="KW-0966">Cell projection</keyword>